<feature type="domain" description="Glycosyltransferase subfamily 4-like N-terminal" evidence="2">
    <location>
        <begin position="12"/>
        <end position="168"/>
    </location>
</feature>
<dbReference type="Pfam" id="PF13439">
    <property type="entry name" value="Glyco_transf_4"/>
    <property type="match status" value="1"/>
</dbReference>
<feature type="domain" description="Glycosyl transferase family 1" evidence="1">
    <location>
        <begin position="177"/>
        <end position="326"/>
    </location>
</feature>
<organism evidence="3 4">
    <name type="scientific">Calycomorphotria hydatis</name>
    <dbReference type="NCBI Taxonomy" id="2528027"/>
    <lineage>
        <taxon>Bacteria</taxon>
        <taxon>Pseudomonadati</taxon>
        <taxon>Planctomycetota</taxon>
        <taxon>Planctomycetia</taxon>
        <taxon>Planctomycetales</taxon>
        <taxon>Planctomycetaceae</taxon>
        <taxon>Calycomorphotria</taxon>
    </lineage>
</organism>
<reference evidence="3 4" key="1">
    <citation type="submission" date="2019-02" db="EMBL/GenBank/DDBJ databases">
        <title>Deep-cultivation of Planctomycetes and their phenomic and genomic characterization uncovers novel biology.</title>
        <authorList>
            <person name="Wiegand S."/>
            <person name="Jogler M."/>
            <person name="Boedeker C."/>
            <person name="Pinto D."/>
            <person name="Vollmers J."/>
            <person name="Rivas-Marin E."/>
            <person name="Kohn T."/>
            <person name="Peeters S.H."/>
            <person name="Heuer A."/>
            <person name="Rast P."/>
            <person name="Oberbeckmann S."/>
            <person name="Bunk B."/>
            <person name="Jeske O."/>
            <person name="Meyerdierks A."/>
            <person name="Storesund J.E."/>
            <person name="Kallscheuer N."/>
            <person name="Luecker S."/>
            <person name="Lage O.M."/>
            <person name="Pohl T."/>
            <person name="Merkel B.J."/>
            <person name="Hornburger P."/>
            <person name="Mueller R.-W."/>
            <person name="Bruemmer F."/>
            <person name="Labrenz M."/>
            <person name="Spormann A.M."/>
            <person name="Op den Camp H."/>
            <person name="Overmann J."/>
            <person name="Amann R."/>
            <person name="Jetten M.S.M."/>
            <person name="Mascher T."/>
            <person name="Medema M.H."/>
            <person name="Devos D.P."/>
            <person name="Kaster A.-K."/>
            <person name="Ovreas L."/>
            <person name="Rohde M."/>
            <person name="Galperin M.Y."/>
            <person name="Jogler C."/>
        </authorList>
    </citation>
    <scope>NUCLEOTIDE SEQUENCE [LARGE SCALE GENOMIC DNA]</scope>
    <source>
        <strain evidence="3 4">V22</strain>
    </source>
</reference>
<dbReference type="PANTHER" id="PTHR12526">
    <property type="entry name" value="GLYCOSYLTRANSFERASE"/>
    <property type="match status" value="1"/>
</dbReference>
<dbReference type="AlphaFoldDB" id="A0A517T9G0"/>
<evidence type="ECO:0000259" key="1">
    <source>
        <dbReference type="Pfam" id="PF00534"/>
    </source>
</evidence>
<evidence type="ECO:0000259" key="2">
    <source>
        <dbReference type="Pfam" id="PF13439"/>
    </source>
</evidence>
<keyword evidence="4" id="KW-1185">Reference proteome</keyword>
<accession>A0A517T9G0</accession>
<dbReference type="Gene3D" id="3.40.50.2000">
    <property type="entry name" value="Glycogen Phosphorylase B"/>
    <property type="match status" value="2"/>
</dbReference>
<keyword evidence="3" id="KW-0328">Glycosyltransferase</keyword>
<dbReference type="SUPFAM" id="SSF53756">
    <property type="entry name" value="UDP-Glycosyltransferase/glycogen phosphorylase"/>
    <property type="match status" value="1"/>
</dbReference>
<dbReference type="OrthoDB" id="9804196at2"/>
<dbReference type="InterPro" id="IPR001296">
    <property type="entry name" value="Glyco_trans_1"/>
</dbReference>
<proteinExistence type="predicted"/>
<dbReference type="EC" id="2.4.1.292" evidence="3"/>
<dbReference type="InterPro" id="IPR028098">
    <property type="entry name" value="Glyco_trans_4-like_N"/>
</dbReference>
<keyword evidence="3" id="KW-0808">Transferase</keyword>
<sequence>MKVTFCITELDPGGAERALQQIVLVLQREGVEVTVVALSGPGVVGEELLQAGIPVTYLHSCCGWDVRVLWKLRNYFRHECPDIVQTFLFHANIAGRIAARWAGVPIVNSGIRVAEKRSPWYLRLDRWTEHLVDQHICVSQSVLDYSVSVGGLSRGKCTVIPNGVDFDRFANAAPISKSELGISEESNCLLFVGRLDPQKRPGLILEALRQEFLSPNVHAVFVGEGPLKEKLEGECKTLSLSDRVHFLGRREDVPQLMKMADVLVLTSLWEGMPNVVLEAMASGLPVVATEAEGIQELLAPPARGFLIENDSPEAVAKGIQKVLKEPHIFQPAAETAQNHTAEHLTWDSAAERYLRLYRDQIDSEANPLDSSVSGALGKVDS</sequence>
<gene>
    <name evidence="3" type="primary">pglH</name>
    <name evidence="3" type="ORF">V22_22350</name>
</gene>
<dbReference type="EMBL" id="CP036316">
    <property type="protein sequence ID" value="QDT64989.1"/>
    <property type="molecule type" value="Genomic_DNA"/>
</dbReference>
<evidence type="ECO:0000313" key="4">
    <source>
        <dbReference type="Proteomes" id="UP000319976"/>
    </source>
</evidence>
<protein>
    <submittedName>
        <fullName evidence="3">GalNAc-alpha-(1-&gt;4)-GalNAc-alpha-(1-&gt;3)-diNAcBac-PP-undecaprenol alpha-1,4-N-acetyl-D-galactosaminyltransferase</fullName>
        <ecNumber evidence="3">2.4.1.292</ecNumber>
    </submittedName>
</protein>
<dbReference type="GO" id="GO:0016757">
    <property type="term" value="F:glycosyltransferase activity"/>
    <property type="evidence" value="ECO:0007669"/>
    <property type="project" value="UniProtKB-KW"/>
</dbReference>
<dbReference type="RefSeq" id="WP_145262612.1">
    <property type="nucleotide sequence ID" value="NZ_CP036316.1"/>
</dbReference>
<dbReference type="KEGG" id="chya:V22_22350"/>
<dbReference type="Pfam" id="PF00534">
    <property type="entry name" value="Glycos_transf_1"/>
    <property type="match status" value="1"/>
</dbReference>
<dbReference type="PANTHER" id="PTHR12526:SF636">
    <property type="entry name" value="BLL3647 PROTEIN"/>
    <property type="match status" value="1"/>
</dbReference>
<evidence type="ECO:0000313" key="3">
    <source>
        <dbReference type="EMBL" id="QDT64989.1"/>
    </source>
</evidence>
<name>A0A517T9G0_9PLAN</name>
<dbReference type="Proteomes" id="UP000319976">
    <property type="component" value="Chromosome"/>
</dbReference>